<evidence type="ECO:0000313" key="2">
    <source>
        <dbReference type="Proteomes" id="UP000807353"/>
    </source>
</evidence>
<proteinExistence type="predicted"/>
<comment type="caution">
    <text evidence="1">The sequence shown here is derived from an EMBL/GenBank/DDBJ whole genome shotgun (WGS) entry which is preliminary data.</text>
</comment>
<dbReference type="Proteomes" id="UP000807353">
    <property type="component" value="Unassembled WGS sequence"/>
</dbReference>
<sequence length="93" mass="10897">MWRREWFLDHNPMAILRQVRNAVQFIRAPSSTRSRMRPAYHPIVPKGLKTAVFKRPPRRSEHLVETTLTLHFSVTLIIQTRVAGEIGNPVTRR</sequence>
<organism evidence="1 2">
    <name type="scientific">Collybia nuda</name>
    <dbReference type="NCBI Taxonomy" id="64659"/>
    <lineage>
        <taxon>Eukaryota</taxon>
        <taxon>Fungi</taxon>
        <taxon>Dikarya</taxon>
        <taxon>Basidiomycota</taxon>
        <taxon>Agaricomycotina</taxon>
        <taxon>Agaricomycetes</taxon>
        <taxon>Agaricomycetidae</taxon>
        <taxon>Agaricales</taxon>
        <taxon>Tricholomatineae</taxon>
        <taxon>Clitocybaceae</taxon>
        <taxon>Collybia</taxon>
    </lineage>
</organism>
<dbReference type="EMBL" id="MU150269">
    <property type="protein sequence ID" value="KAF9462690.1"/>
    <property type="molecule type" value="Genomic_DNA"/>
</dbReference>
<keyword evidence="2" id="KW-1185">Reference proteome</keyword>
<name>A0A9P5Y5N1_9AGAR</name>
<protein>
    <submittedName>
        <fullName evidence="1">Uncharacterized protein</fullName>
    </submittedName>
</protein>
<accession>A0A9P5Y5N1</accession>
<dbReference type="AlphaFoldDB" id="A0A9P5Y5N1"/>
<gene>
    <name evidence="1" type="ORF">BDZ94DRAFT_1260525</name>
</gene>
<reference evidence="1" key="1">
    <citation type="submission" date="2020-11" db="EMBL/GenBank/DDBJ databases">
        <authorList>
            <consortium name="DOE Joint Genome Institute"/>
            <person name="Ahrendt S."/>
            <person name="Riley R."/>
            <person name="Andreopoulos W."/>
            <person name="Labutti K."/>
            <person name="Pangilinan J."/>
            <person name="Ruiz-Duenas F.J."/>
            <person name="Barrasa J.M."/>
            <person name="Sanchez-Garcia M."/>
            <person name="Camarero S."/>
            <person name="Miyauchi S."/>
            <person name="Serrano A."/>
            <person name="Linde D."/>
            <person name="Babiker R."/>
            <person name="Drula E."/>
            <person name="Ayuso-Fernandez I."/>
            <person name="Pacheco R."/>
            <person name="Padilla G."/>
            <person name="Ferreira P."/>
            <person name="Barriuso J."/>
            <person name="Kellner H."/>
            <person name="Castanera R."/>
            <person name="Alfaro M."/>
            <person name="Ramirez L."/>
            <person name="Pisabarro A.G."/>
            <person name="Kuo A."/>
            <person name="Tritt A."/>
            <person name="Lipzen A."/>
            <person name="He G."/>
            <person name="Yan M."/>
            <person name="Ng V."/>
            <person name="Cullen D."/>
            <person name="Martin F."/>
            <person name="Rosso M.-N."/>
            <person name="Henrissat B."/>
            <person name="Hibbett D."/>
            <person name="Martinez A.T."/>
            <person name="Grigoriev I.V."/>
        </authorList>
    </citation>
    <scope>NUCLEOTIDE SEQUENCE</scope>
    <source>
        <strain evidence="1">CBS 247.69</strain>
    </source>
</reference>
<evidence type="ECO:0000313" key="1">
    <source>
        <dbReference type="EMBL" id="KAF9462690.1"/>
    </source>
</evidence>